<dbReference type="GeneID" id="100278275"/>
<dbReference type="KEGG" id="zma:100278275"/>
<sequence>MPSEGPGTKASYLRHRRPDAQTPQLPPGPLLPTCCCHTPPPGSQIRRSASPYPQRGHSTPHLLRSSLPHHHGELARRRSTTSIGLRDGKSGHRTSRSDCRPKANLLRPPTAPTWATGSGQLHAPRTEAASTLAWPTAHGACAPPDLVPSAAAKPSRGRGGRGPAAMAPLPPSSHLHGLPAVCSGDGEAGGRRKRRVLWWWRSRRPCHPRSCSILPLSTSGCD</sequence>
<reference evidence="2" key="1">
    <citation type="journal article" date="2009" name="PLoS Genet.">
        <title>Sequencing, mapping, and analysis of 27,455 maize full-length cDNAs.</title>
        <authorList>
            <person name="Soderlund C."/>
            <person name="Descour A."/>
            <person name="Kudrna D."/>
            <person name="Bomhoff M."/>
            <person name="Boyd L."/>
            <person name="Currie J."/>
            <person name="Angelova A."/>
            <person name="Collura K."/>
            <person name="Wissotski M."/>
            <person name="Ashley E."/>
            <person name="Morrow D."/>
            <person name="Fernandes J."/>
            <person name="Walbot V."/>
            <person name="Yu Y."/>
        </authorList>
    </citation>
    <scope>NUCLEOTIDE SEQUENCE</scope>
    <source>
        <strain evidence="2">B73</strain>
    </source>
</reference>
<feature type="compositionally biased region" description="Basic and acidic residues" evidence="1">
    <location>
        <begin position="86"/>
        <end position="101"/>
    </location>
</feature>
<dbReference type="EMBL" id="BT066576">
    <property type="protein sequence ID" value="ACN33473.1"/>
    <property type="molecule type" value="mRNA"/>
</dbReference>
<protein>
    <submittedName>
        <fullName evidence="2">Uncharacterized protein</fullName>
    </submittedName>
</protein>
<feature type="compositionally biased region" description="Low complexity" evidence="1">
    <location>
        <begin position="57"/>
        <end position="66"/>
    </location>
</feature>
<dbReference type="RefSeq" id="NP_001315601.1">
    <property type="nucleotide sequence ID" value="NM_001328672.1"/>
</dbReference>
<evidence type="ECO:0000256" key="1">
    <source>
        <dbReference type="SAM" id="MobiDB-lite"/>
    </source>
</evidence>
<dbReference type="AlphaFoldDB" id="C0PE57"/>
<name>C0PE57_MAIZE</name>
<proteinExistence type="evidence at transcript level"/>
<dbReference type="HOGENOM" id="CLU_1246980_0_0_1"/>
<evidence type="ECO:0000313" key="2">
    <source>
        <dbReference type="EMBL" id="ACN33473.1"/>
    </source>
</evidence>
<organism evidence="2">
    <name type="scientific">Zea mays</name>
    <name type="common">Maize</name>
    <dbReference type="NCBI Taxonomy" id="4577"/>
    <lineage>
        <taxon>Eukaryota</taxon>
        <taxon>Viridiplantae</taxon>
        <taxon>Streptophyta</taxon>
        <taxon>Embryophyta</taxon>
        <taxon>Tracheophyta</taxon>
        <taxon>Spermatophyta</taxon>
        <taxon>Magnoliopsida</taxon>
        <taxon>Liliopsida</taxon>
        <taxon>Poales</taxon>
        <taxon>Poaceae</taxon>
        <taxon>PACMAD clade</taxon>
        <taxon>Panicoideae</taxon>
        <taxon>Andropogonodae</taxon>
        <taxon>Andropogoneae</taxon>
        <taxon>Tripsacinae</taxon>
        <taxon>Zea</taxon>
    </lineage>
</organism>
<feature type="region of interest" description="Disordered" evidence="1">
    <location>
        <begin position="1"/>
        <end position="121"/>
    </location>
</feature>
<accession>C0PE57</accession>